<evidence type="ECO:0000259" key="8">
    <source>
        <dbReference type="Pfam" id="PF25954"/>
    </source>
</evidence>
<dbReference type="InterPro" id="IPR058625">
    <property type="entry name" value="MdtA-like_BSH"/>
</dbReference>
<evidence type="ECO:0000313" key="10">
    <source>
        <dbReference type="Proteomes" id="UP000321513"/>
    </source>
</evidence>
<feature type="transmembrane region" description="Helical" evidence="6">
    <location>
        <begin position="25"/>
        <end position="42"/>
    </location>
</feature>
<dbReference type="Gene3D" id="2.40.30.170">
    <property type="match status" value="1"/>
</dbReference>
<keyword evidence="3 6" id="KW-1133">Transmembrane helix</keyword>
<feature type="domain" description="CusB-like beta-barrel" evidence="8">
    <location>
        <begin position="278"/>
        <end position="320"/>
    </location>
</feature>
<evidence type="ECO:0000256" key="2">
    <source>
        <dbReference type="ARBA" id="ARBA00022692"/>
    </source>
</evidence>
<dbReference type="InterPro" id="IPR058792">
    <property type="entry name" value="Beta-barrel_RND_2"/>
</dbReference>
<proteinExistence type="predicted"/>
<dbReference type="EMBL" id="BJYT01000001">
    <property type="protein sequence ID" value="GEO07991.1"/>
    <property type="molecule type" value="Genomic_DNA"/>
</dbReference>
<name>A0A512B7Q8_9BACT</name>
<dbReference type="Pfam" id="PF25954">
    <property type="entry name" value="Beta-barrel_RND_2"/>
    <property type="match status" value="1"/>
</dbReference>
<dbReference type="PANTHER" id="PTHR30386:SF26">
    <property type="entry name" value="TRANSPORT PROTEIN COMB"/>
    <property type="match status" value="1"/>
</dbReference>
<dbReference type="Gene3D" id="1.10.287.470">
    <property type="entry name" value="Helix hairpin bin"/>
    <property type="match status" value="2"/>
</dbReference>
<dbReference type="Proteomes" id="UP000321513">
    <property type="component" value="Unassembled WGS sequence"/>
</dbReference>
<evidence type="ECO:0000256" key="1">
    <source>
        <dbReference type="ARBA" id="ARBA00004167"/>
    </source>
</evidence>
<comment type="caution">
    <text evidence="9">The sequence shown here is derived from an EMBL/GenBank/DDBJ whole genome shotgun (WGS) entry which is preliminary data.</text>
</comment>
<protein>
    <submittedName>
        <fullName evidence="9">Secretion protein HlyD</fullName>
    </submittedName>
</protein>
<feature type="coiled-coil region" evidence="5">
    <location>
        <begin position="176"/>
        <end position="203"/>
    </location>
</feature>
<dbReference type="RefSeq" id="WP_147201931.1">
    <property type="nucleotide sequence ID" value="NZ_BJYT01000001.1"/>
</dbReference>
<dbReference type="PANTHER" id="PTHR30386">
    <property type="entry name" value="MEMBRANE FUSION SUBUNIT OF EMRAB-TOLC MULTIDRUG EFFLUX PUMP"/>
    <property type="match status" value="1"/>
</dbReference>
<feature type="domain" description="Multidrug resistance protein MdtA-like barrel-sandwich hybrid" evidence="7">
    <location>
        <begin position="65"/>
        <end position="273"/>
    </location>
</feature>
<evidence type="ECO:0000256" key="4">
    <source>
        <dbReference type="ARBA" id="ARBA00023136"/>
    </source>
</evidence>
<evidence type="ECO:0000256" key="6">
    <source>
        <dbReference type="SAM" id="Phobius"/>
    </source>
</evidence>
<evidence type="ECO:0000313" key="9">
    <source>
        <dbReference type="EMBL" id="GEO07991.1"/>
    </source>
</evidence>
<dbReference type="GO" id="GO:0055085">
    <property type="term" value="P:transmembrane transport"/>
    <property type="evidence" value="ECO:0007669"/>
    <property type="project" value="InterPro"/>
</dbReference>
<dbReference type="Pfam" id="PF25917">
    <property type="entry name" value="BSH_RND"/>
    <property type="match status" value="1"/>
</dbReference>
<evidence type="ECO:0000256" key="5">
    <source>
        <dbReference type="SAM" id="Coils"/>
    </source>
</evidence>
<gene>
    <name evidence="9" type="ORF">SAE01_04870</name>
</gene>
<organism evidence="9 10">
    <name type="scientific">Segetibacter aerophilus</name>
    <dbReference type="NCBI Taxonomy" id="670293"/>
    <lineage>
        <taxon>Bacteria</taxon>
        <taxon>Pseudomonadati</taxon>
        <taxon>Bacteroidota</taxon>
        <taxon>Chitinophagia</taxon>
        <taxon>Chitinophagales</taxon>
        <taxon>Chitinophagaceae</taxon>
        <taxon>Segetibacter</taxon>
    </lineage>
</organism>
<keyword evidence="5" id="KW-0175">Coiled coil</keyword>
<keyword evidence="4 6" id="KW-0472">Membrane</keyword>
<comment type="subcellular location">
    <subcellularLocation>
        <location evidence="1">Membrane</location>
        <topology evidence="1">Single-pass membrane protein</topology>
    </subcellularLocation>
</comment>
<dbReference type="InterPro" id="IPR050739">
    <property type="entry name" value="MFP"/>
</dbReference>
<dbReference type="GO" id="GO:0016020">
    <property type="term" value="C:membrane"/>
    <property type="evidence" value="ECO:0007669"/>
    <property type="project" value="UniProtKB-SubCell"/>
</dbReference>
<reference evidence="9 10" key="1">
    <citation type="submission" date="2019-07" db="EMBL/GenBank/DDBJ databases">
        <title>Whole genome shotgun sequence of Segetibacter aerophilus NBRC 106135.</title>
        <authorList>
            <person name="Hosoyama A."/>
            <person name="Uohara A."/>
            <person name="Ohji S."/>
            <person name="Ichikawa N."/>
        </authorList>
    </citation>
    <scope>NUCLEOTIDE SEQUENCE [LARGE SCALE GENOMIC DNA]</scope>
    <source>
        <strain evidence="9 10">NBRC 106135</strain>
    </source>
</reference>
<dbReference type="PRINTS" id="PR01490">
    <property type="entry name" value="RTXTOXIND"/>
</dbReference>
<keyword evidence="10" id="KW-1185">Reference proteome</keyword>
<evidence type="ECO:0000256" key="3">
    <source>
        <dbReference type="ARBA" id="ARBA00022989"/>
    </source>
</evidence>
<dbReference type="SUPFAM" id="SSF111369">
    <property type="entry name" value="HlyD-like secretion proteins"/>
    <property type="match status" value="2"/>
</dbReference>
<keyword evidence="2 6" id="KW-0812">Transmembrane</keyword>
<sequence length="374" mass="41022">MDTQANLKKETVTTTTVAKPKRSKVFPIILLLLIVAGGWFGTSKYIHGQHHEETDDAQVESNISPVIPRVSGYVDEVRVKDNQRVHKGDTLLILDQRDLKLKIEQAEAALATAQSNLGVARTSTSAAQSNIAPVQASIGTIDAQIEVARINLTRASQDFDRYANLIKDHSITQQQYEQALAAKQTAEKQIRILQEQRKEASSQSNAISSQSGATASQIRVASSVIKQRQVDVDEAKLNLSYAVITAPADGLVSKVNVQPGQFLQAGQSLFSIVLNDDLWVVANFKETQFDRMRIGQKVIVHVDAFPGHDFEAKLSSFSPATGARFALLPPDNASGNFVKVVQRLPVRIEFAQPNDTLLKQLRPGMNVDVDVHLD</sequence>
<dbReference type="OrthoDB" id="9811754at2"/>
<evidence type="ECO:0000259" key="7">
    <source>
        <dbReference type="Pfam" id="PF25917"/>
    </source>
</evidence>
<dbReference type="AlphaFoldDB" id="A0A512B7Q8"/>
<dbReference type="Gene3D" id="2.40.50.100">
    <property type="match status" value="1"/>
</dbReference>
<accession>A0A512B7Q8</accession>